<evidence type="ECO:0000256" key="1">
    <source>
        <dbReference type="SAM" id="MobiDB-lite"/>
    </source>
</evidence>
<dbReference type="EMBL" id="BAAABW010000026">
    <property type="protein sequence ID" value="GAA0364424.1"/>
    <property type="molecule type" value="Genomic_DNA"/>
</dbReference>
<feature type="region of interest" description="Disordered" evidence="1">
    <location>
        <begin position="35"/>
        <end position="68"/>
    </location>
</feature>
<comment type="caution">
    <text evidence="2">The sequence shown here is derived from an EMBL/GenBank/DDBJ whole genome shotgun (WGS) entry which is preliminary data.</text>
</comment>
<reference evidence="3" key="1">
    <citation type="journal article" date="2019" name="Int. J. Syst. Evol. Microbiol.">
        <title>The Global Catalogue of Microorganisms (GCM) 10K type strain sequencing project: providing services to taxonomists for standard genome sequencing and annotation.</title>
        <authorList>
            <consortium name="The Broad Institute Genomics Platform"/>
            <consortium name="The Broad Institute Genome Sequencing Center for Infectious Disease"/>
            <person name="Wu L."/>
            <person name="Ma J."/>
        </authorList>
    </citation>
    <scope>NUCLEOTIDE SEQUENCE [LARGE SCALE GENOMIC DNA]</scope>
    <source>
        <strain evidence="3">JCM 4565</strain>
    </source>
</reference>
<feature type="region of interest" description="Disordered" evidence="1">
    <location>
        <begin position="80"/>
        <end position="129"/>
    </location>
</feature>
<protein>
    <submittedName>
        <fullName evidence="2">Uncharacterized protein</fullName>
    </submittedName>
</protein>
<feature type="compositionally biased region" description="Polar residues" evidence="1">
    <location>
        <begin position="38"/>
        <end position="49"/>
    </location>
</feature>
<keyword evidence="3" id="KW-1185">Reference proteome</keyword>
<accession>A0ABP3H7Y1</accession>
<organism evidence="2 3">
    <name type="scientific">Streptomyces blastmyceticus</name>
    <dbReference type="NCBI Taxonomy" id="68180"/>
    <lineage>
        <taxon>Bacteria</taxon>
        <taxon>Bacillati</taxon>
        <taxon>Actinomycetota</taxon>
        <taxon>Actinomycetes</taxon>
        <taxon>Kitasatosporales</taxon>
        <taxon>Streptomycetaceae</taxon>
        <taxon>Streptomyces</taxon>
    </lineage>
</organism>
<feature type="compositionally biased region" description="Basic and acidic residues" evidence="1">
    <location>
        <begin position="103"/>
        <end position="113"/>
    </location>
</feature>
<sequence>MAITAMPSPIRASPPVARASVAIPAPVLARQYAPVAAHSTTNSQPTSGGPCTAHLPGRADLPPEDSRSSCITWERTGAEGEHFGAHGTPAHARWHGGAPEPRTGAREEREKKILPRTPCSGESKGTEGA</sequence>
<dbReference type="Proteomes" id="UP001500063">
    <property type="component" value="Unassembled WGS sequence"/>
</dbReference>
<name>A0ABP3H7Y1_9ACTN</name>
<evidence type="ECO:0000313" key="2">
    <source>
        <dbReference type="EMBL" id="GAA0364424.1"/>
    </source>
</evidence>
<gene>
    <name evidence="2" type="ORF">GCM10010319_47850</name>
</gene>
<evidence type="ECO:0000313" key="3">
    <source>
        <dbReference type="Proteomes" id="UP001500063"/>
    </source>
</evidence>
<proteinExistence type="predicted"/>